<feature type="domain" description="Glycoside hydrolase family 20 catalytic" evidence="7">
    <location>
        <begin position="170"/>
        <end position="487"/>
    </location>
</feature>
<dbReference type="PRINTS" id="PR00738">
    <property type="entry name" value="GLHYDRLASE20"/>
</dbReference>
<dbReference type="EMBL" id="JAVRHT010000001">
    <property type="protein sequence ID" value="MDT0630153.1"/>
    <property type="molecule type" value="Genomic_DNA"/>
</dbReference>
<feature type="domain" description="Beta-hexosaminidase bacterial type N-terminal" evidence="8">
    <location>
        <begin position="33"/>
        <end position="150"/>
    </location>
</feature>
<gene>
    <name evidence="9" type="ORF">RM540_00195</name>
</gene>
<evidence type="ECO:0000256" key="1">
    <source>
        <dbReference type="ARBA" id="ARBA00001231"/>
    </source>
</evidence>
<dbReference type="EC" id="3.2.1.52" evidence="3"/>
<dbReference type="InterPro" id="IPR017853">
    <property type="entry name" value="GH"/>
</dbReference>
<dbReference type="InterPro" id="IPR015882">
    <property type="entry name" value="HEX_bac_N"/>
</dbReference>
<dbReference type="Pfam" id="PF02838">
    <property type="entry name" value="Glyco_hydro_20b"/>
    <property type="match status" value="1"/>
</dbReference>
<dbReference type="Gene3D" id="3.20.20.80">
    <property type="entry name" value="Glycosidases"/>
    <property type="match status" value="1"/>
</dbReference>
<evidence type="ECO:0000313" key="10">
    <source>
        <dbReference type="Proteomes" id="UP001267426"/>
    </source>
</evidence>
<accession>A0ABU3BLI8</accession>
<feature type="chain" id="PRO_5046471722" description="beta-N-acetylhexosaminidase" evidence="6">
    <location>
        <begin position="33"/>
        <end position="524"/>
    </location>
</feature>
<feature type="signal peptide" evidence="6">
    <location>
        <begin position="1"/>
        <end position="32"/>
    </location>
</feature>
<evidence type="ECO:0000256" key="3">
    <source>
        <dbReference type="ARBA" id="ARBA00012663"/>
    </source>
</evidence>
<sequence>MPTPPIAQFRPALAFPLGVVLCLLLAAGGAVAQPAILPAPVEAAFSAGSFVVTTETPIVVPPGDAEAARVGQLLDELIGPAVDGAPAVDAGGAVGAIVLDRRPDRTDLGAEGYELEVTDRGVTITAPEAAGLFYGAQTLRHLMPPHVEFTAALPRPLPVPLGRVVDRPRFAWRGAMLDVARHFFSVDDVKRFVDLMALYKLNRLHLHLSDDQGWRVEIPGRPALTDVGGRTEVGDGQGGYYTVADYAEIVRYAAERFVVVVPEIDVPGHTNAALASLPELTCDGVAPAPYTGIRVGFSAVCVEKEETYAFLDDVVGALARATPGPYLHLGGDEVKTLSAEQYAAFMARAQQIVAAHGKRFVGWDEVAEVPLQPGAVVQVWRPQAPAVAASVAEAVAGGAAVVLSPSDRIYLDMKPDSAAVLGLTWAGLNGVRDSYDWDPAALLPGVPEASVLGIEAPLWSETLGTLSDVTLMAFPRLAAVAELAWSPQAVRSWPGVRRRLAAQAPRWTALGVTFDRSAEVPWER</sequence>
<evidence type="ECO:0000256" key="4">
    <source>
        <dbReference type="ARBA" id="ARBA00022801"/>
    </source>
</evidence>
<evidence type="ECO:0000256" key="5">
    <source>
        <dbReference type="ARBA" id="ARBA00023295"/>
    </source>
</evidence>
<organism evidence="9 10">
    <name type="scientific">Rubrivirga litoralis</name>
    <dbReference type="NCBI Taxonomy" id="3075598"/>
    <lineage>
        <taxon>Bacteria</taxon>
        <taxon>Pseudomonadati</taxon>
        <taxon>Rhodothermota</taxon>
        <taxon>Rhodothermia</taxon>
        <taxon>Rhodothermales</taxon>
        <taxon>Rubricoccaceae</taxon>
        <taxon>Rubrivirga</taxon>
    </lineage>
</organism>
<dbReference type="SUPFAM" id="SSF55545">
    <property type="entry name" value="beta-N-acetylhexosaminidase-like domain"/>
    <property type="match status" value="1"/>
</dbReference>
<keyword evidence="6" id="KW-0732">Signal</keyword>
<dbReference type="InterPro" id="IPR025705">
    <property type="entry name" value="Beta_hexosaminidase_sua/sub"/>
</dbReference>
<dbReference type="CDD" id="cd06568">
    <property type="entry name" value="GH20_SpHex_like"/>
    <property type="match status" value="1"/>
</dbReference>
<dbReference type="InterPro" id="IPR015883">
    <property type="entry name" value="Glyco_hydro_20_cat"/>
</dbReference>
<keyword evidence="5" id="KW-0326">Glycosidase</keyword>
<comment type="similarity">
    <text evidence="2">Belongs to the glycosyl hydrolase 20 family.</text>
</comment>
<keyword evidence="4" id="KW-0378">Hydrolase</keyword>
<dbReference type="PANTHER" id="PTHR22600">
    <property type="entry name" value="BETA-HEXOSAMINIDASE"/>
    <property type="match status" value="1"/>
</dbReference>
<evidence type="ECO:0000313" key="9">
    <source>
        <dbReference type="EMBL" id="MDT0630153.1"/>
    </source>
</evidence>
<comment type="caution">
    <text evidence="9">The sequence shown here is derived from an EMBL/GenBank/DDBJ whole genome shotgun (WGS) entry which is preliminary data.</text>
</comment>
<name>A0ABU3BLI8_9BACT</name>
<reference evidence="9 10" key="1">
    <citation type="submission" date="2023-09" db="EMBL/GenBank/DDBJ databases">
        <authorList>
            <person name="Rey-Velasco X."/>
        </authorList>
    </citation>
    <scope>NUCLEOTIDE SEQUENCE [LARGE SCALE GENOMIC DNA]</scope>
    <source>
        <strain evidence="9 10">F394</strain>
    </source>
</reference>
<protein>
    <recommendedName>
        <fullName evidence="3">beta-N-acetylhexosaminidase</fullName>
        <ecNumber evidence="3">3.2.1.52</ecNumber>
    </recommendedName>
</protein>
<dbReference type="Pfam" id="PF00728">
    <property type="entry name" value="Glyco_hydro_20"/>
    <property type="match status" value="1"/>
</dbReference>
<dbReference type="RefSeq" id="WP_311661086.1">
    <property type="nucleotide sequence ID" value="NZ_JAVRHT010000001.1"/>
</dbReference>
<evidence type="ECO:0000259" key="8">
    <source>
        <dbReference type="Pfam" id="PF02838"/>
    </source>
</evidence>
<dbReference type="InterPro" id="IPR029018">
    <property type="entry name" value="Hex-like_dom2"/>
</dbReference>
<proteinExistence type="inferred from homology"/>
<dbReference type="SUPFAM" id="SSF51445">
    <property type="entry name" value="(Trans)glycosidases"/>
    <property type="match status" value="1"/>
</dbReference>
<keyword evidence="10" id="KW-1185">Reference proteome</keyword>
<comment type="catalytic activity">
    <reaction evidence="1">
        <text>Hydrolysis of terminal non-reducing N-acetyl-D-hexosamine residues in N-acetyl-beta-D-hexosaminides.</text>
        <dbReference type="EC" id="3.2.1.52"/>
    </reaction>
</comment>
<dbReference type="Proteomes" id="UP001267426">
    <property type="component" value="Unassembled WGS sequence"/>
</dbReference>
<evidence type="ECO:0000256" key="2">
    <source>
        <dbReference type="ARBA" id="ARBA00006285"/>
    </source>
</evidence>
<dbReference type="PANTHER" id="PTHR22600:SF57">
    <property type="entry name" value="BETA-N-ACETYLHEXOSAMINIDASE"/>
    <property type="match status" value="1"/>
</dbReference>
<dbReference type="Gene3D" id="3.30.379.10">
    <property type="entry name" value="Chitobiase/beta-hexosaminidase domain 2-like"/>
    <property type="match status" value="1"/>
</dbReference>
<evidence type="ECO:0000256" key="6">
    <source>
        <dbReference type="SAM" id="SignalP"/>
    </source>
</evidence>
<evidence type="ECO:0000259" key="7">
    <source>
        <dbReference type="Pfam" id="PF00728"/>
    </source>
</evidence>